<dbReference type="EMBL" id="HACA01025319">
    <property type="protein sequence ID" value="CDW42680.1"/>
    <property type="molecule type" value="Transcribed_RNA"/>
</dbReference>
<protein>
    <submittedName>
        <fullName evidence="1">Uncharacterized protein</fullName>
    </submittedName>
</protein>
<dbReference type="AlphaFoldDB" id="A0A0K2UX65"/>
<reference evidence="1" key="1">
    <citation type="submission" date="2014-05" db="EMBL/GenBank/DDBJ databases">
        <authorList>
            <person name="Chronopoulou M."/>
        </authorList>
    </citation>
    <scope>NUCLEOTIDE SEQUENCE</scope>
    <source>
        <tissue evidence="1">Whole organism</tissue>
    </source>
</reference>
<sequence length="73" mass="8348">MVEDDPTRSMKVMATDLGCHEKTIRDCVSEDLRCKSYKMQVGQILTQKAKGNRLMKSTKLLKKLKHPKQPGML</sequence>
<evidence type="ECO:0000313" key="1">
    <source>
        <dbReference type="EMBL" id="CDW42680.1"/>
    </source>
</evidence>
<organism evidence="1">
    <name type="scientific">Lepeophtheirus salmonis</name>
    <name type="common">Salmon louse</name>
    <name type="synonym">Caligus salmonis</name>
    <dbReference type="NCBI Taxonomy" id="72036"/>
    <lineage>
        <taxon>Eukaryota</taxon>
        <taxon>Metazoa</taxon>
        <taxon>Ecdysozoa</taxon>
        <taxon>Arthropoda</taxon>
        <taxon>Crustacea</taxon>
        <taxon>Multicrustacea</taxon>
        <taxon>Hexanauplia</taxon>
        <taxon>Copepoda</taxon>
        <taxon>Siphonostomatoida</taxon>
        <taxon>Caligidae</taxon>
        <taxon>Lepeophtheirus</taxon>
    </lineage>
</organism>
<accession>A0A0K2UX65</accession>
<proteinExistence type="predicted"/>
<name>A0A0K2UX65_LEPSM</name>